<keyword evidence="1" id="KW-1133">Transmembrane helix</keyword>
<keyword evidence="1" id="KW-0812">Transmembrane</keyword>
<accession>A0A448HGL7</accession>
<evidence type="ECO:0000313" key="3">
    <source>
        <dbReference type="Proteomes" id="UP000266895"/>
    </source>
</evidence>
<proteinExistence type="predicted"/>
<reference evidence="2 3" key="1">
    <citation type="submission" date="2018-12" db="EMBL/GenBank/DDBJ databases">
        <authorList>
            <consortium name="Pathogen Informatics"/>
        </authorList>
    </citation>
    <scope>NUCLEOTIDE SEQUENCE [LARGE SCALE GENOMIC DNA]</scope>
    <source>
        <strain evidence="2 3">NCTC11636</strain>
    </source>
</reference>
<evidence type="ECO:0000313" key="2">
    <source>
        <dbReference type="EMBL" id="VEG28026.1"/>
    </source>
</evidence>
<feature type="transmembrane region" description="Helical" evidence="1">
    <location>
        <begin position="55"/>
        <end position="79"/>
    </location>
</feature>
<sequence>MSKAINNPVNNPTNSARGACEGCSCTGCPRTAGGGPGEPVWTNRAQRASAAVGKALGVVTLALLGALGVAALVGLWRVIL</sequence>
<organism evidence="2 3">
    <name type="scientific">Actinomyces howellii</name>
    <dbReference type="NCBI Taxonomy" id="52771"/>
    <lineage>
        <taxon>Bacteria</taxon>
        <taxon>Bacillati</taxon>
        <taxon>Actinomycetota</taxon>
        <taxon>Actinomycetes</taxon>
        <taxon>Actinomycetales</taxon>
        <taxon>Actinomycetaceae</taxon>
        <taxon>Actinomyces</taxon>
    </lineage>
</organism>
<dbReference type="RefSeq" id="WP_126382410.1">
    <property type="nucleotide sequence ID" value="NZ_LR134350.1"/>
</dbReference>
<evidence type="ECO:0000256" key="1">
    <source>
        <dbReference type="SAM" id="Phobius"/>
    </source>
</evidence>
<dbReference type="EMBL" id="LR134350">
    <property type="protein sequence ID" value="VEG28026.1"/>
    <property type="molecule type" value="Genomic_DNA"/>
</dbReference>
<dbReference type="KEGG" id="ahw:NCTC11636_01311"/>
<keyword evidence="3" id="KW-1185">Reference proteome</keyword>
<keyword evidence="1" id="KW-0472">Membrane</keyword>
<dbReference type="Proteomes" id="UP000266895">
    <property type="component" value="Chromosome"/>
</dbReference>
<protein>
    <submittedName>
        <fullName evidence="2">Uncharacterized protein</fullName>
    </submittedName>
</protein>
<gene>
    <name evidence="2" type="ORF">NCTC11636_01311</name>
</gene>
<name>A0A448HGL7_9ACTO</name>
<dbReference type="AlphaFoldDB" id="A0A448HGL7"/>